<dbReference type="RefSeq" id="WP_111348147.1">
    <property type="nucleotide sequence ID" value="NZ_QHHQ01000004.1"/>
</dbReference>
<feature type="domain" description="Amidase" evidence="2">
    <location>
        <begin position="53"/>
        <end position="137"/>
    </location>
</feature>
<dbReference type="AlphaFoldDB" id="A0A8B2NVU6"/>
<evidence type="ECO:0000313" key="3">
    <source>
        <dbReference type="EMBL" id="RAH99836.1"/>
    </source>
</evidence>
<dbReference type="EMBL" id="QHHQ01000004">
    <property type="protein sequence ID" value="RAH99836.1"/>
    <property type="molecule type" value="Genomic_DNA"/>
</dbReference>
<comment type="caution">
    <text evidence="3">The sequence shown here is derived from an EMBL/GenBank/DDBJ whole genome shotgun (WGS) entry which is preliminary data.</text>
</comment>
<protein>
    <recommendedName>
        <fullName evidence="2">Amidase domain-containing protein</fullName>
    </recommendedName>
</protein>
<dbReference type="SUPFAM" id="SSF75304">
    <property type="entry name" value="Amidase signature (AS) enzymes"/>
    <property type="match status" value="1"/>
</dbReference>
<proteinExistence type="inferred from homology"/>
<evidence type="ECO:0000259" key="2">
    <source>
        <dbReference type="Pfam" id="PF01425"/>
    </source>
</evidence>
<reference evidence="3 4" key="1">
    <citation type="submission" date="2018-05" db="EMBL/GenBank/DDBJ databases">
        <title>Acuticoccus sediminis sp. nov., isolated from deep-sea sediment of Indian Ocean.</title>
        <authorList>
            <person name="Liu X."/>
            <person name="Lai Q."/>
            <person name="Du Y."/>
            <person name="Sun F."/>
            <person name="Zhang X."/>
            <person name="Wang S."/>
            <person name="Shao Z."/>
        </authorList>
    </citation>
    <scope>NUCLEOTIDE SEQUENCE [LARGE SCALE GENOMIC DNA]</scope>
    <source>
        <strain evidence="3 4">PTG4-2</strain>
    </source>
</reference>
<dbReference type="Gene3D" id="3.90.1300.10">
    <property type="entry name" value="Amidase signature (AS) domain"/>
    <property type="match status" value="1"/>
</dbReference>
<dbReference type="PANTHER" id="PTHR11895">
    <property type="entry name" value="TRANSAMIDASE"/>
    <property type="match status" value="1"/>
</dbReference>
<dbReference type="InterPro" id="IPR023631">
    <property type="entry name" value="Amidase_dom"/>
</dbReference>
<dbReference type="Proteomes" id="UP000249590">
    <property type="component" value="Unassembled WGS sequence"/>
</dbReference>
<comment type="similarity">
    <text evidence="1">Belongs to the amidase family.</text>
</comment>
<gene>
    <name evidence="3" type="ORF">DLJ53_18955</name>
</gene>
<dbReference type="InterPro" id="IPR036928">
    <property type="entry name" value="AS_sf"/>
</dbReference>
<evidence type="ECO:0000256" key="1">
    <source>
        <dbReference type="ARBA" id="ARBA00009199"/>
    </source>
</evidence>
<keyword evidence="4" id="KW-1185">Reference proteome</keyword>
<organism evidence="3 4">
    <name type="scientific">Acuticoccus sediminis</name>
    <dbReference type="NCBI Taxonomy" id="2184697"/>
    <lineage>
        <taxon>Bacteria</taxon>
        <taxon>Pseudomonadati</taxon>
        <taxon>Pseudomonadota</taxon>
        <taxon>Alphaproteobacteria</taxon>
        <taxon>Hyphomicrobiales</taxon>
        <taxon>Amorphaceae</taxon>
        <taxon>Acuticoccus</taxon>
    </lineage>
</organism>
<sequence length="426" mass="43710">MGADPRLMDLPAPILVERIAAGAMRAEDLANAAATRVEAADAAGLAWFDGTYLRRQGTSMDRWRGTGRPLGALHGLPVVVSDLVDTARIATRLGFSGHAERVPEHDAALFERLRQAGAVLVGKGTAPAFGIGIAAEAAGPVRMRFAPAAVTTCNDGSALAVAAADAVVGYRPSAGRVPMRGAYAASPTLAAPTILATDLTGAAMVADTLFAPDEHTAFAMPAPPPGLRAATSGTPLVTPTIAVVPPLWWDEADADIREAFAELAGAIGSRVFEAPLPPIFGEAVPQARRILSAEAAKTLHGTVERHGEALPAPVTALVAEGEAVTAREYLTALDWRTVLGAGLGAILDRCDVILTAVSPRVGAVGPADANLALAFLGLPAVTLPLLAAADGRAIGLQLVGRRGDDARLLRTAAWLQNLILGQGEPS</sequence>
<dbReference type="GO" id="GO:0003824">
    <property type="term" value="F:catalytic activity"/>
    <property type="evidence" value="ECO:0007669"/>
    <property type="project" value="InterPro"/>
</dbReference>
<dbReference type="OrthoDB" id="9777859at2"/>
<accession>A0A8B2NVU6</accession>
<dbReference type="PANTHER" id="PTHR11895:SF7">
    <property type="entry name" value="GLUTAMYL-TRNA(GLN) AMIDOTRANSFERASE SUBUNIT A, MITOCHONDRIAL"/>
    <property type="match status" value="1"/>
</dbReference>
<name>A0A8B2NVU6_9HYPH</name>
<evidence type="ECO:0000313" key="4">
    <source>
        <dbReference type="Proteomes" id="UP000249590"/>
    </source>
</evidence>
<dbReference type="Pfam" id="PF01425">
    <property type="entry name" value="Amidase"/>
    <property type="match status" value="2"/>
</dbReference>
<feature type="domain" description="Amidase" evidence="2">
    <location>
        <begin position="143"/>
        <end position="409"/>
    </location>
</feature>
<dbReference type="InterPro" id="IPR000120">
    <property type="entry name" value="Amidase"/>
</dbReference>